<evidence type="ECO:0000256" key="1">
    <source>
        <dbReference type="ARBA" id="ARBA00001561"/>
    </source>
</evidence>
<gene>
    <name evidence="13" type="primary">ampD_7</name>
    <name evidence="13" type="ORF">GALL_344140</name>
</gene>
<dbReference type="GO" id="GO:0005737">
    <property type="term" value="C:cytoplasm"/>
    <property type="evidence" value="ECO:0007669"/>
    <property type="project" value="UniProtKB-SubCell"/>
</dbReference>
<dbReference type="EC" id="3.5.1.28" evidence="4"/>
<evidence type="ECO:0000256" key="8">
    <source>
        <dbReference type="ARBA" id="ARBA00022833"/>
    </source>
</evidence>
<name>A0A1J5R6I9_9ZZZZ</name>
<evidence type="ECO:0000256" key="7">
    <source>
        <dbReference type="ARBA" id="ARBA00022801"/>
    </source>
</evidence>
<dbReference type="GO" id="GO:0008745">
    <property type="term" value="F:N-acetylmuramoyl-L-alanine amidase activity"/>
    <property type="evidence" value="ECO:0007669"/>
    <property type="project" value="UniProtKB-EC"/>
</dbReference>
<dbReference type="EMBL" id="MLJW01000673">
    <property type="protein sequence ID" value="OIQ83773.1"/>
    <property type="molecule type" value="Genomic_DNA"/>
</dbReference>
<dbReference type="NCBIfam" id="NF008758">
    <property type="entry name" value="PRK11789.1"/>
    <property type="match status" value="1"/>
</dbReference>
<evidence type="ECO:0000256" key="4">
    <source>
        <dbReference type="ARBA" id="ARBA00011901"/>
    </source>
</evidence>
<protein>
    <recommendedName>
        <fullName evidence="10">1,6-anhydro-N-acetylmuramyl-L-alanine amidase AmpD</fullName>
        <ecNumber evidence="4">3.5.1.28</ecNumber>
    </recommendedName>
    <alternativeName>
        <fullName evidence="11">N-acetylmuramoyl-L-alanine amidase</fullName>
    </alternativeName>
</protein>
<dbReference type="CDD" id="cd06583">
    <property type="entry name" value="PGRP"/>
    <property type="match status" value="1"/>
</dbReference>
<proteinExistence type="predicted"/>
<evidence type="ECO:0000256" key="3">
    <source>
        <dbReference type="ARBA" id="ARBA00004496"/>
    </source>
</evidence>
<dbReference type="SMART" id="SM00644">
    <property type="entry name" value="Ami_2"/>
    <property type="match status" value="1"/>
</dbReference>
<evidence type="ECO:0000259" key="12">
    <source>
        <dbReference type="SMART" id="SM00644"/>
    </source>
</evidence>
<dbReference type="PANTHER" id="PTHR30417:SF4">
    <property type="entry name" value="1,6-ANHYDRO-N-ACETYLMURAMYL-L-ALANINE AMIDASE AMPD"/>
    <property type="match status" value="1"/>
</dbReference>
<evidence type="ECO:0000256" key="11">
    <source>
        <dbReference type="ARBA" id="ARBA00042615"/>
    </source>
</evidence>
<dbReference type="InterPro" id="IPR002502">
    <property type="entry name" value="Amidase_domain"/>
</dbReference>
<evidence type="ECO:0000256" key="10">
    <source>
        <dbReference type="ARBA" id="ARBA00039257"/>
    </source>
</evidence>
<keyword evidence="6" id="KW-0479">Metal-binding</keyword>
<dbReference type="SUPFAM" id="SSF55846">
    <property type="entry name" value="N-acetylmuramoyl-L-alanine amidase-like"/>
    <property type="match status" value="1"/>
</dbReference>
<organism evidence="13">
    <name type="scientific">mine drainage metagenome</name>
    <dbReference type="NCBI Taxonomy" id="410659"/>
    <lineage>
        <taxon>unclassified sequences</taxon>
        <taxon>metagenomes</taxon>
        <taxon>ecological metagenomes</taxon>
    </lineage>
</organism>
<dbReference type="Pfam" id="PF01510">
    <property type="entry name" value="Amidase_2"/>
    <property type="match status" value="1"/>
</dbReference>
<evidence type="ECO:0000256" key="2">
    <source>
        <dbReference type="ARBA" id="ARBA00001947"/>
    </source>
</evidence>
<sequence length="197" mass="21675">MRSEAPHGAPRFDDGWYAAAQRRDSPHFDARPPGSSIDLIVVHAISLPPGRFGGPQIDALFRGCLDTTADPALADLAGLRVSAHFLVRRDGELLQYVSCAQRAWHAGVSSHRGRTRCNDFSVGIELEGSDHEAFEPAQYETLARLLPALCRSYPIRDIVGHCDIAPQRKTDPGPHFDWAALRRIDGLPPALFDAHPR</sequence>
<evidence type="ECO:0000256" key="5">
    <source>
        <dbReference type="ARBA" id="ARBA00022490"/>
    </source>
</evidence>
<keyword evidence="7 13" id="KW-0378">Hydrolase</keyword>
<reference evidence="13" key="1">
    <citation type="submission" date="2016-10" db="EMBL/GenBank/DDBJ databases">
        <title>Sequence of Gallionella enrichment culture.</title>
        <authorList>
            <person name="Poehlein A."/>
            <person name="Muehling M."/>
            <person name="Daniel R."/>
        </authorList>
    </citation>
    <scope>NUCLEOTIDE SEQUENCE</scope>
</reference>
<dbReference type="InterPro" id="IPR051206">
    <property type="entry name" value="NAMLAA_amidase_2"/>
</dbReference>
<keyword evidence="5" id="KW-0963">Cytoplasm</keyword>
<dbReference type="PANTHER" id="PTHR30417">
    <property type="entry name" value="N-ACETYLMURAMOYL-L-ALANINE AMIDASE AMID"/>
    <property type="match status" value="1"/>
</dbReference>
<comment type="catalytic activity">
    <reaction evidence="1">
        <text>Hydrolyzes the link between N-acetylmuramoyl residues and L-amino acid residues in certain cell-wall glycopeptides.</text>
        <dbReference type="EC" id="3.5.1.28"/>
    </reaction>
</comment>
<dbReference type="GO" id="GO:0009253">
    <property type="term" value="P:peptidoglycan catabolic process"/>
    <property type="evidence" value="ECO:0007669"/>
    <property type="project" value="InterPro"/>
</dbReference>
<dbReference type="GO" id="GO:0009254">
    <property type="term" value="P:peptidoglycan turnover"/>
    <property type="evidence" value="ECO:0007669"/>
    <property type="project" value="TreeGrafter"/>
</dbReference>
<comment type="caution">
    <text evidence="13">The sequence shown here is derived from an EMBL/GenBank/DDBJ whole genome shotgun (WGS) entry which is preliminary data.</text>
</comment>
<evidence type="ECO:0000313" key="13">
    <source>
        <dbReference type="EMBL" id="OIQ83773.1"/>
    </source>
</evidence>
<evidence type="ECO:0000256" key="9">
    <source>
        <dbReference type="ARBA" id="ARBA00023316"/>
    </source>
</evidence>
<comment type="subcellular location">
    <subcellularLocation>
        <location evidence="3">Cytoplasm</location>
    </subcellularLocation>
</comment>
<feature type="domain" description="N-acetylmuramoyl-L-alanine amidase" evidence="12">
    <location>
        <begin position="25"/>
        <end position="173"/>
    </location>
</feature>
<keyword evidence="8" id="KW-0862">Zinc</keyword>
<dbReference type="AlphaFoldDB" id="A0A1J5R6I9"/>
<accession>A0A1J5R6I9</accession>
<dbReference type="GO" id="GO:0046872">
    <property type="term" value="F:metal ion binding"/>
    <property type="evidence" value="ECO:0007669"/>
    <property type="project" value="UniProtKB-KW"/>
</dbReference>
<comment type="cofactor">
    <cofactor evidence="2">
        <name>Zn(2+)</name>
        <dbReference type="ChEBI" id="CHEBI:29105"/>
    </cofactor>
</comment>
<dbReference type="Gene3D" id="3.40.80.10">
    <property type="entry name" value="Peptidoglycan recognition protein-like"/>
    <property type="match status" value="1"/>
</dbReference>
<keyword evidence="9" id="KW-0961">Cell wall biogenesis/degradation</keyword>
<dbReference type="InterPro" id="IPR036505">
    <property type="entry name" value="Amidase/PGRP_sf"/>
</dbReference>
<evidence type="ECO:0000256" key="6">
    <source>
        <dbReference type="ARBA" id="ARBA00022723"/>
    </source>
</evidence>
<dbReference type="GO" id="GO:0071555">
    <property type="term" value="P:cell wall organization"/>
    <property type="evidence" value="ECO:0007669"/>
    <property type="project" value="UniProtKB-KW"/>
</dbReference>